<dbReference type="InterPro" id="IPR004155">
    <property type="entry name" value="PBS_lyase_HEAT"/>
</dbReference>
<dbReference type="KEGG" id="mez:Mtc_2387"/>
<dbReference type="eggNOG" id="arCOG02967">
    <property type="taxonomic scope" value="Archaea"/>
</dbReference>
<gene>
    <name evidence="1" type="ordered locus">Mtc_2387</name>
</gene>
<name>H8I6C0_METCZ</name>
<evidence type="ECO:0000313" key="1">
    <source>
        <dbReference type="EMBL" id="AFD01118.1"/>
    </source>
</evidence>
<keyword evidence="1" id="KW-0456">Lyase</keyword>
<dbReference type="Gene3D" id="1.25.10.10">
    <property type="entry name" value="Leucine-rich Repeat Variant"/>
    <property type="match status" value="1"/>
</dbReference>
<sequence length="76" mass="8939">MQKDAPMEIRIMAIDALGEIGDSRAVEPLIELLKSDDYLYVRKRAAYTLYLFLKMEGLSDALRQKIMSHWRSWYLT</sequence>
<protein>
    <submittedName>
        <fullName evidence="1">PBS lyase HEAT-like repeat-containing protein</fullName>
    </submittedName>
</protein>
<evidence type="ECO:0000313" key="2">
    <source>
        <dbReference type="Proteomes" id="UP000005233"/>
    </source>
</evidence>
<organism evidence="1 2">
    <name type="scientific">Methanocella conradii (strain DSM 24694 / JCM 17849 / CGMCC 1.5162 / HZ254)</name>
    <dbReference type="NCBI Taxonomy" id="1041930"/>
    <lineage>
        <taxon>Archaea</taxon>
        <taxon>Methanobacteriati</taxon>
        <taxon>Methanobacteriota</taxon>
        <taxon>Stenosarchaea group</taxon>
        <taxon>Methanomicrobia</taxon>
        <taxon>Methanocellales</taxon>
        <taxon>Methanocellaceae</taxon>
        <taxon>Methanocella</taxon>
    </lineage>
</organism>
<accession>H8I6C0</accession>
<dbReference type="Pfam" id="PF13646">
    <property type="entry name" value="HEAT_2"/>
    <property type="match status" value="1"/>
</dbReference>
<dbReference type="Proteomes" id="UP000005233">
    <property type="component" value="Chromosome"/>
</dbReference>
<dbReference type="GO" id="GO:0016829">
    <property type="term" value="F:lyase activity"/>
    <property type="evidence" value="ECO:0007669"/>
    <property type="project" value="UniProtKB-KW"/>
</dbReference>
<dbReference type="HOGENOM" id="CLU_2645874_0_0_2"/>
<reference evidence="1 2" key="1">
    <citation type="journal article" date="2012" name="J. Bacteriol.">
        <title>Complete genome sequence of a thermophilic methanogen, Methanocella conradii HZ254, isolated from Chinese rice field soil.</title>
        <authorList>
            <person name="Lu Z."/>
            <person name="Lu Y."/>
        </authorList>
    </citation>
    <scope>NUCLEOTIDE SEQUENCE [LARGE SCALE GENOMIC DNA]</scope>
    <source>
        <strain evidence="2">DSM 24694 / JCM 17849 / CGMCC 1.5162 / HZ254</strain>
    </source>
</reference>
<dbReference type="EMBL" id="CP003243">
    <property type="protein sequence ID" value="AFD01118.1"/>
    <property type="molecule type" value="Genomic_DNA"/>
</dbReference>
<dbReference type="AlphaFoldDB" id="H8I6C0"/>
<dbReference type="STRING" id="1041930.Mtc_2387"/>
<keyword evidence="2" id="KW-1185">Reference proteome</keyword>
<dbReference type="InterPro" id="IPR016024">
    <property type="entry name" value="ARM-type_fold"/>
</dbReference>
<dbReference type="SUPFAM" id="SSF48371">
    <property type="entry name" value="ARM repeat"/>
    <property type="match status" value="1"/>
</dbReference>
<dbReference type="InterPro" id="IPR011989">
    <property type="entry name" value="ARM-like"/>
</dbReference>
<proteinExistence type="predicted"/>
<dbReference type="SMART" id="SM00567">
    <property type="entry name" value="EZ_HEAT"/>
    <property type="match status" value="1"/>
</dbReference>